<accession>A0A3S1CR33</accession>
<dbReference type="OrthoDB" id="516731at2"/>
<name>A0A3S1CR33_9CYAN</name>
<dbReference type="AlphaFoldDB" id="A0A3S1CR33"/>
<evidence type="ECO:0000313" key="2">
    <source>
        <dbReference type="Proteomes" id="UP000271624"/>
    </source>
</evidence>
<evidence type="ECO:0000313" key="1">
    <source>
        <dbReference type="EMBL" id="RUT08909.1"/>
    </source>
</evidence>
<comment type="caution">
    <text evidence="1">The sequence shown here is derived from an EMBL/GenBank/DDBJ whole genome shotgun (WGS) entry which is preliminary data.</text>
</comment>
<dbReference type="Proteomes" id="UP000271624">
    <property type="component" value="Unassembled WGS sequence"/>
</dbReference>
<keyword evidence="2" id="KW-1185">Reference proteome</keyword>
<reference evidence="1" key="2">
    <citation type="journal article" date="2019" name="Genome Biol. Evol.">
        <title>Day and night: Metabolic profiles and evolutionary relationships of six axenic non-marine cyanobacteria.</title>
        <authorList>
            <person name="Will S.E."/>
            <person name="Henke P."/>
            <person name="Boedeker C."/>
            <person name="Huang S."/>
            <person name="Brinkmann H."/>
            <person name="Rohde M."/>
            <person name="Jarek M."/>
            <person name="Friedl T."/>
            <person name="Seufert S."/>
            <person name="Schumacher M."/>
            <person name="Overmann J."/>
            <person name="Neumann-Schaal M."/>
            <person name="Petersen J."/>
        </authorList>
    </citation>
    <scope>NUCLEOTIDE SEQUENCE [LARGE SCALE GENOMIC DNA]</scope>
    <source>
        <strain evidence="1">PCC 7102</strain>
    </source>
</reference>
<sequence length="115" mass="13503">MTLEKLANQSLLEKIYSFSNEADIVHYLDENSNLEYLLIEAHDKIKQVFPEERLSLRVAFDPEIVGWRKLVIDIHTKLDADEAFNKIKILDNNWWLDIVSTKANDLNINIEFDEV</sequence>
<organism evidence="1 2">
    <name type="scientific">Dulcicalothrix desertica PCC 7102</name>
    <dbReference type="NCBI Taxonomy" id="232991"/>
    <lineage>
        <taxon>Bacteria</taxon>
        <taxon>Bacillati</taxon>
        <taxon>Cyanobacteriota</taxon>
        <taxon>Cyanophyceae</taxon>
        <taxon>Nostocales</taxon>
        <taxon>Calotrichaceae</taxon>
        <taxon>Dulcicalothrix</taxon>
    </lineage>
</organism>
<dbReference type="EMBL" id="RSCL01000002">
    <property type="protein sequence ID" value="RUT08909.1"/>
    <property type="molecule type" value="Genomic_DNA"/>
</dbReference>
<proteinExistence type="predicted"/>
<dbReference type="RefSeq" id="WP_127079404.1">
    <property type="nucleotide sequence ID" value="NZ_RSCL01000002.1"/>
</dbReference>
<protein>
    <submittedName>
        <fullName evidence="1">Uncharacterized protein</fullName>
    </submittedName>
</protein>
<reference evidence="1" key="1">
    <citation type="submission" date="2018-12" db="EMBL/GenBank/DDBJ databases">
        <authorList>
            <person name="Will S."/>
            <person name="Neumann-Schaal M."/>
            <person name="Henke P."/>
        </authorList>
    </citation>
    <scope>NUCLEOTIDE SEQUENCE</scope>
    <source>
        <strain evidence="1">PCC 7102</strain>
    </source>
</reference>
<gene>
    <name evidence="1" type="ORF">DSM106972_009620</name>
</gene>